<dbReference type="Gene3D" id="3.30.1120.10">
    <property type="match status" value="1"/>
</dbReference>
<keyword evidence="2" id="KW-0378">Hydrolase</keyword>
<protein>
    <submittedName>
        <fullName evidence="6">N-acetylgalactosamine 6-sulfatase (GALNS)</fullName>
    </submittedName>
</protein>
<dbReference type="Pfam" id="PF14240">
    <property type="entry name" value="YHYH"/>
    <property type="match status" value="1"/>
</dbReference>
<dbReference type="Pfam" id="PF00884">
    <property type="entry name" value="Sulfatase"/>
    <property type="match status" value="1"/>
</dbReference>
<accession>Q1YR77</accession>
<dbReference type="GO" id="GO:0004065">
    <property type="term" value="F:arylsulfatase activity"/>
    <property type="evidence" value="ECO:0007669"/>
    <property type="project" value="TreeGrafter"/>
</dbReference>
<feature type="domain" description="Sulfatase N-terminal" evidence="4">
    <location>
        <begin position="62"/>
        <end position="367"/>
    </location>
</feature>
<dbReference type="InterPro" id="IPR017850">
    <property type="entry name" value="Alkaline_phosphatase_core_sf"/>
</dbReference>
<feature type="compositionally biased region" description="Acidic residues" evidence="3">
    <location>
        <begin position="36"/>
        <end position="49"/>
    </location>
</feature>
<gene>
    <name evidence="6" type="ORF">GB2207_03804</name>
</gene>
<dbReference type="PANTHER" id="PTHR42693">
    <property type="entry name" value="ARYLSULFATASE FAMILY MEMBER"/>
    <property type="match status" value="1"/>
</dbReference>
<keyword evidence="7" id="KW-1185">Reference proteome</keyword>
<dbReference type="OrthoDB" id="9796530at2"/>
<dbReference type="InterPro" id="IPR025924">
    <property type="entry name" value="YHYH_dom"/>
</dbReference>
<dbReference type="STRING" id="314287.GB2207_03804"/>
<dbReference type="HOGENOM" id="CLU_370385_0_0_6"/>
<dbReference type="Gene3D" id="3.40.720.10">
    <property type="entry name" value="Alkaline Phosphatase, subunit A"/>
    <property type="match status" value="1"/>
</dbReference>
<feature type="domain" description="YHYH" evidence="5">
    <location>
        <begin position="550"/>
        <end position="744"/>
    </location>
</feature>
<reference evidence="6 7" key="1">
    <citation type="submission" date="2006-03" db="EMBL/GenBank/DDBJ databases">
        <authorList>
            <person name="Giovannoni S.J."/>
            <person name="Cho J.-C."/>
            <person name="Ferriera S."/>
            <person name="Johnson J."/>
            <person name="Kravitz S."/>
            <person name="Halpern A."/>
            <person name="Remington K."/>
            <person name="Beeson K."/>
            <person name="Tran B."/>
            <person name="Rogers Y.-H."/>
            <person name="Friedman R."/>
            <person name="Venter J.C."/>
        </authorList>
    </citation>
    <scope>NUCLEOTIDE SEQUENCE [LARGE SCALE GENOMIC DNA]</scope>
    <source>
        <strain evidence="6 7">HTCC2207</strain>
    </source>
</reference>
<evidence type="ECO:0000313" key="7">
    <source>
        <dbReference type="Proteomes" id="UP000005555"/>
    </source>
</evidence>
<dbReference type="PROSITE" id="PS51257">
    <property type="entry name" value="PROKAR_LIPOPROTEIN"/>
    <property type="match status" value="1"/>
</dbReference>
<dbReference type="InterPro" id="IPR050738">
    <property type="entry name" value="Sulfatase"/>
</dbReference>
<evidence type="ECO:0000259" key="4">
    <source>
        <dbReference type="Pfam" id="PF00884"/>
    </source>
</evidence>
<comment type="similarity">
    <text evidence="1">Belongs to the sulfatase family.</text>
</comment>
<feature type="region of interest" description="Disordered" evidence="3">
    <location>
        <begin position="28"/>
        <end position="58"/>
    </location>
</feature>
<dbReference type="Proteomes" id="UP000005555">
    <property type="component" value="Unassembled WGS sequence"/>
</dbReference>
<dbReference type="AlphaFoldDB" id="Q1YR77"/>
<dbReference type="SUPFAM" id="SSF53649">
    <property type="entry name" value="Alkaline phosphatase-like"/>
    <property type="match status" value="1"/>
</dbReference>
<dbReference type="CDD" id="cd16154">
    <property type="entry name" value="sulfatase_like"/>
    <property type="match status" value="1"/>
</dbReference>
<sequence>MLKPDLLSVFLLSLLLLGCGGGSGGGGVSGNQITDSDPDVTDPVVEDDSSNNSSHGSVSDQPNILLIIADDQGIDASAQYAVSSDLPVTPTLNQLASNGIVFDNAWATPACTTTRSTMITGQYGINSGVLDVGDKLPADAVTLQQFLSSDENTDNYQSAVIGKWHLSGIPADANHPSSVGVDYFAGNLRGAISDYAEWDLTINGETSVSTQYHSSAITDLAIDWIDDQTQPWFMWLAYVAPHSPFHLPPAGLHTQTLAGTEADIAANPRAYYLAAIEAMDTEIGRLLGAMTEAELSNTIILYIGDNGTPGRVVDRSVYGSGSKGSLMEGGLRVPMVVSGAGVSRQNVRESALINSSDFFATIANLAGSGVTAVEDSQSFKGLLSNVDADQRDYVYSDFEGDSVSGWAIRDRQYKLITTLDGQQQLYDLVDDPLETSNLLDGSSNYSSIVEGLASVATMIRDTDRGGDGETVAIDITGEIFTQRSANCEDYIASYQSTAMDVFRSVLFSGNLTISASAGKCQLQSNGVPNHDFNDGQQSFPNNLSEQNYNYQVTTSPVFATSSTALAIGSDNGLMLNGVKVDLLAAACFAVGDEKTGCGDMSQPWRFDPMFPANGFRVDSHNAHVQPNGSYHYHGTPNAMFAADTAVESPLVGFAADGFPIFGSWFDDNGTVRKALPSYRIKSGTRQAVSGYATPIGDYDGTYRDDYEYIEDLGDLDECNGMQVNGVNGYFITDGYPYIMGCLKGQMDPSFN</sequence>
<evidence type="ECO:0000256" key="2">
    <source>
        <dbReference type="ARBA" id="ARBA00022801"/>
    </source>
</evidence>
<evidence type="ECO:0000256" key="1">
    <source>
        <dbReference type="ARBA" id="ARBA00008779"/>
    </source>
</evidence>
<dbReference type="InterPro" id="IPR000917">
    <property type="entry name" value="Sulfatase_N"/>
</dbReference>
<proteinExistence type="inferred from homology"/>
<dbReference type="eggNOG" id="COG3119">
    <property type="taxonomic scope" value="Bacteria"/>
</dbReference>
<name>Q1YR77_9GAMM</name>
<evidence type="ECO:0000313" key="6">
    <source>
        <dbReference type="EMBL" id="EAS46731.1"/>
    </source>
</evidence>
<dbReference type="EMBL" id="AAPI01000005">
    <property type="protein sequence ID" value="EAS46731.1"/>
    <property type="molecule type" value="Genomic_DNA"/>
</dbReference>
<evidence type="ECO:0000259" key="5">
    <source>
        <dbReference type="Pfam" id="PF14240"/>
    </source>
</evidence>
<organism evidence="6 7">
    <name type="scientific">gamma proteobacterium HTCC2207</name>
    <dbReference type="NCBI Taxonomy" id="314287"/>
    <lineage>
        <taxon>Bacteria</taxon>
        <taxon>Pseudomonadati</taxon>
        <taxon>Pseudomonadota</taxon>
        <taxon>Gammaproteobacteria</taxon>
        <taxon>Cellvibrionales</taxon>
        <taxon>Porticoccaceae</taxon>
        <taxon>SAR92 clade</taxon>
    </lineage>
</organism>
<comment type="caution">
    <text evidence="6">The sequence shown here is derived from an EMBL/GenBank/DDBJ whole genome shotgun (WGS) entry which is preliminary data.</text>
</comment>
<dbReference type="PANTHER" id="PTHR42693:SF53">
    <property type="entry name" value="ENDO-4-O-SULFATASE"/>
    <property type="match status" value="1"/>
</dbReference>
<evidence type="ECO:0000256" key="3">
    <source>
        <dbReference type="SAM" id="MobiDB-lite"/>
    </source>
</evidence>